<evidence type="ECO:0000256" key="2">
    <source>
        <dbReference type="ARBA" id="ARBA00004651"/>
    </source>
</evidence>
<keyword evidence="11 13" id="KW-0472">Membrane</keyword>
<keyword evidence="7" id="KW-0479">Metal-binding</keyword>
<comment type="caution">
    <text evidence="15">The sequence shown here is derived from an EMBL/GenBank/DDBJ whole genome shotgun (WGS) entry which is preliminary data.</text>
</comment>
<proteinExistence type="inferred from homology"/>
<dbReference type="InterPro" id="IPR011577">
    <property type="entry name" value="Cyt_b561_bac/Ni-Hgenase"/>
</dbReference>
<feature type="transmembrane region" description="Helical" evidence="13">
    <location>
        <begin position="91"/>
        <end position="123"/>
    </location>
</feature>
<keyword evidence="16" id="KW-1185">Reference proteome</keyword>
<evidence type="ECO:0000256" key="3">
    <source>
        <dbReference type="ARBA" id="ARBA00022448"/>
    </source>
</evidence>
<dbReference type="Proteomes" id="UP001219956">
    <property type="component" value="Unassembled WGS sequence"/>
</dbReference>
<organism evidence="15 16">
    <name type="scientific">Vogesella aquatica</name>
    <dbReference type="NCBI Taxonomy" id="2984206"/>
    <lineage>
        <taxon>Bacteria</taxon>
        <taxon>Pseudomonadati</taxon>
        <taxon>Pseudomonadota</taxon>
        <taxon>Betaproteobacteria</taxon>
        <taxon>Neisseriales</taxon>
        <taxon>Chromobacteriaceae</taxon>
        <taxon>Vogesella</taxon>
    </lineage>
</organism>
<dbReference type="InterPro" id="IPR052168">
    <property type="entry name" value="Cytochrome_b561_oxidase"/>
</dbReference>
<evidence type="ECO:0000256" key="8">
    <source>
        <dbReference type="ARBA" id="ARBA00022982"/>
    </source>
</evidence>
<sequence>MKPANRYHPLQIALHGLMAVLMVATFAFGKYVHSLPLSPAKFQLISYHKWAGIAVLALVLVRILLRLAKGAPALPASMSAAARLVAHAGHLLLYVLMIAIPLSGWLMSSAYGIPVVMFGLWQLPDLIAANPELAPQLGQLHDALNTLLLLAVLGHVAAALKHHFIDKDGLLSRMSLRG</sequence>
<keyword evidence="6 13" id="KW-0812">Transmembrane</keyword>
<reference evidence="15 16" key="1">
    <citation type="submission" date="2023-01" db="EMBL/GenBank/DDBJ databases">
        <title>Novel species of the genus Vogesella isolated from rivers.</title>
        <authorList>
            <person name="Lu H."/>
        </authorList>
    </citation>
    <scope>NUCLEOTIDE SEQUENCE [LARGE SCALE GENOMIC DNA]</scope>
    <source>
        <strain evidence="15 16">DC21W</strain>
    </source>
</reference>
<protein>
    <submittedName>
        <fullName evidence="15">Cytochrome b</fullName>
    </submittedName>
</protein>
<evidence type="ECO:0000259" key="14">
    <source>
        <dbReference type="Pfam" id="PF01292"/>
    </source>
</evidence>
<evidence type="ECO:0000256" key="9">
    <source>
        <dbReference type="ARBA" id="ARBA00022989"/>
    </source>
</evidence>
<comment type="subcellular location">
    <subcellularLocation>
        <location evidence="2">Cell membrane</location>
        <topology evidence="2">Multi-pass membrane protein</topology>
    </subcellularLocation>
</comment>
<evidence type="ECO:0000256" key="1">
    <source>
        <dbReference type="ARBA" id="ARBA00001970"/>
    </source>
</evidence>
<dbReference type="RefSeq" id="WP_272750858.1">
    <property type="nucleotide sequence ID" value="NZ_JAQQLF010000005.1"/>
</dbReference>
<evidence type="ECO:0000256" key="7">
    <source>
        <dbReference type="ARBA" id="ARBA00022723"/>
    </source>
</evidence>
<keyword evidence="5" id="KW-0349">Heme</keyword>
<evidence type="ECO:0000256" key="11">
    <source>
        <dbReference type="ARBA" id="ARBA00023136"/>
    </source>
</evidence>
<feature type="domain" description="Cytochrome b561 bacterial/Ni-hydrogenase" evidence="14">
    <location>
        <begin position="6"/>
        <end position="174"/>
    </location>
</feature>
<evidence type="ECO:0000256" key="12">
    <source>
        <dbReference type="ARBA" id="ARBA00037975"/>
    </source>
</evidence>
<feature type="transmembrane region" description="Helical" evidence="13">
    <location>
        <begin position="143"/>
        <end position="164"/>
    </location>
</feature>
<evidence type="ECO:0000313" key="16">
    <source>
        <dbReference type="Proteomes" id="UP001219956"/>
    </source>
</evidence>
<keyword evidence="4" id="KW-1003">Cell membrane</keyword>
<evidence type="ECO:0000256" key="6">
    <source>
        <dbReference type="ARBA" id="ARBA00022692"/>
    </source>
</evidence>
<evidence type="ECO:0000256" key="10">
    <source>
        <dbReference type="ARBA" id="ARBA00023004"/>
    </source>
</evidence>
<gene>
    <name evidence="15" type="ORF">PQU95_04355</name>
</gene>
<dbReference type="Gene3D" id="1.20.950.20">
    <property type="entry name" value="Transmembrane di-heme cytochromes, Chain C"/>
    <property type="match status" value="1"/>
</dbReference>
<evidence type="ECO:0000256" key="13">
    <source>
        <dbReference type="SAM" id="Phobius"/>
    </source>
</evidence>
<comment type="similarity">
    <text evidence="12">Belongs to the cytochrome b561 family.</text>
</comment>
<accession>A0ABT5IVA5</accession>
<keyword evidence="9 13" id="KW-1133">Transmembrane helix</keyword>
<evidence type="ECO:0000313" key="15">
    <source>
        <dbReference type="EMBL" id="MDC7716447.1"/>
    </source>
</evidence>
<comment type="cofactor">
    <cofactor evidence="1">
        <name>heme b</name>
        <dbReference type="ChEBI" id="CHEBI:60344"/>
    </cofactor>
</comment>
<dbReference type="PANTHER" id="PTHR30529">
    <property type="entry name" value="CYTOCHROME B561"/>
    <property type="match status" value="1"/>
</dbReference>
<feature type="transmembrane region" description="Helical" evidence="13">
    <location>
        <begin position="12"/>
        <end position="32"/>
    </location>
</feature>
<feature type="transmembrane region" description="Helical" evidence="13">
    <location>
        <begin position="44"/>
        <end position="65"/>
    </location>
</feature>
<keyword evidence="3" id="KW-0813">Transport</keyword>
<dbReference type="InterPro" id="IPR016174">
    <property type="entry name" value="Di-haem_cyt_TM"/>
</dbReference>
<evidence type="ECO:0000256" key="4">
    <source>
        <dbReference type="ARBA" id="ARBA00022475"/>
    </source>
</evidence>
<name>A0ABT5IVA5_9NEIS</name>
<dbReference type="PANTHER" id="PTHR30529:SF1">
    <property type="entry name" value="CYTOCHROME B561 HOMOLOG 2"/>
    <property type="match status" value="1"/>
</dbReference>
<dbReference type="SUPFAM" id="SSF81342">
    <property type="entry name" value="Transmembrane di-heme cytochromes"/>
    <property type="match status" value="1"/>
</dbReference>
<dbReference type="Pfam" id="PF01292">
    <property type="entry name" value="Ni_hydr_CYTB"/>
    <property type="match status" value="1"/>
</dbReference>
<dbReference type="EMBL" id="JAQQLF010000005">
    <property type="protein sequence ID" value="MDC7716447.1"/>
    <property type="molecule type" value="Genomic_DNA"/>
</dbReference>
<keyword evidence="8" id="KW-0249">Electron transport</keyword>
<evidence type="ECO:0000256" key="5">
    <source>
        <dbReference type="ARBA" id="ARBA00022617"/>
    </source>
</evidence>
<keyword evidence="10" id="KW-0408">Iron</keyword>